<feature type="compositionally biased region" description="Basic and acidic residues" evidence="1">
    <location>
        <begin position="35"/>
        <end position="75"/>
    </location>
</feature>
<reference evidence="2 3" key="1">
    <citation type="submission" date="2021-03" db="EMBL/GenBank/DDBJ databases">
        <title>Genomic Encyclopedia of Type Strains, Phase IV (KMG-IV): sequencing the most valuable type-strain genomes for metagenomic binning, comparative biology and taxonomic classification.</title>
        <authorList>
            <person name="Goeker M."/>
        </authorList>
    </citation>
    <scope>NUCLEOTIDE SEQUENCE [LARGE SCALE GENOMIC DNA]</scope>
    <source>
        <strain evidence="2 3">DSM 13372</strain>
    </source>
</reference>
<proteinExistence type="predicted"/>
<gene>
    <name evidence="2" type="ORF">J2Z31_005181</name>
</gene>
<accession>A0ABS4R6W3</accession>
<keyword evidence="3" id="KW-1185">Reference proteome</keyword>
<sequence length="95" mass="10404">MGNTPIPKLRAGRWLNAERFPHRSDNEGGSEELGPDQRHDKIGCERDGDGEADESFEHRTLLKPAERTGVERKYGEAAGAGSKKQNVGHVPSPDV</sequence>
<evidence type="ECO:0000256" key="1">
    <source>
        <dbReference type="SAM" id="MobiDB-lite"/>
    </source>
</evidence>
<protein>
    <submittedName>
        <fullName evidence="2">Uncharacterized protein</fullName>
    </submittedName>
</protein>
<dbReference type="EMBL" id="JAGILA010000009">
    <property type="protein sequence ID" value="MBP2238640.1"/>
    <property type="molecule type" value="Genomic_DNA"/>
</dbReference>
<name>A0ABS4R6W3_9HYPH</name>
<evidence type="ECO:0000313" key="3">
    <source>
        <dbReference type="Proteomes" id="UP000730739"/>
    </source>
</evidence>
<dbReference type="Proteomes" id="UP000730739">
    <property type="component" value="Unassembled WGS sequence"/>
</dbReference>
<feature type="region of interest" description="Disordered" evidence="1">
    <location>
        <begin position="1"/>
        <end position="95"/>
    </location>
</feature>
<organism evidence="2 3">
    <name type="scientific">Sinorhizobium kostiense</name>
    <dbReference type="NCBI Taxonomy" id="76747"/>
    <lineage>
        <taxon>Bacteria</taxon>
        <taxon>Pseudomonadati</taxon>
        <taxon>Pseudomonadota</taxon>
        <taxon>Alphaproteobacteria</taxon>
        <taxon>Hyphomicrobiales</taxon>
        <taxon>Rhizobiaceae</taxon>
        <taxon>Sinorhizobium/Ensifer group</taxon>
        <taxon>Sinorhizobium</taxon>
    </lineage>
</organism>
<comment type="caution">
    <text evidence="2">The sequence shown here is derived from an EMBL/GenBank/DDBJ whole genome shotgun (WGS) entry which is preliminary data.</text>
</comment>
<evidence type="ECO:0000313" key="2">
    <source>
        <dbReference type="EMBL" id="MBP2238640.1"/>
    </source>
</evidence>